<gene>
    <name evidence="2" type="ORF">SAMN05421757_11039</name>
</gene>
<name>A0A239LJ11_9RHOB</name>
<dbReference type="OrthoDB" id="9072761at2"/>
<dbReference type="InterPro" id="IPR050312">
    <property type="entry name" value="IolE/XylAMocC-like"/>
</dbReference>
<dbReference type="Pfam" id="PF01261">
    <property type="entry name" value="AP_endonuc_2"/>
    <property type="match status" value="1"/>
</dbReference>
<evidence type="ECO:0000313" key="2">
    <source>
        <dbReference type="EMBL" id="SNT30355.1"/>
    </source>
</evidence>
<dbReference type="InterPro" id="IPR013022">
    <property type="entry name" value="Xyl_isomerase-like_TIM-brl"/>
</dbReference>
<proteinExistence type="predicted"/>
<dbReference type="PANTHER" id="PTHR12110:SF48">
    <property type="entry name" value="BLL3656 PROTEIN"/>
    <property type="match status" value="1"/>
</dbReference>
<dbReference type="Proteomes" id="UP000198426">
    <property type="component" value="Unassembled WGS sequence"/>
</dbReference>
<accession>A0A239LJ11</accession>
<dbReference type="PANTHER" id="PTHR12110">
    <property type="entry name" value="HYDROXYPYRUVATE ISOMERASE"/>
    <property type="match status" value="1"/>
</dbReference>
<feature type="domain" description="Xylose isomerase-like TIM barrel" evidence="1">
    <location>
        <begin position="23"/>
        <end position="228"/>
    </location>
</feature>
<dbReference type="Gene3D" id="3.20.20.150">
    <property type="entry name" value="Divalent-metal-dependent TIM barrel enzymes"/>
    <property type="match status" value="1"/>
</dbReference>
<keyword evidence="3" id="KW-1185">Reference proteome</keyword>
<dbReference type="EMBL" id="FZOY01000010">
    <property type="protein sequence ID" value="SNT30355.1"/>
    <property type="molecule type" value="Genomic_DNA"/>
</dbReference>
<dbReference type="InterPro" id="IPR036237">
    <property type="entry name" value="Xyl_isomerase-like_sf"/>
</dbReference>
<dbReference type="GO" id="GO:0016853">
    <property type="term" value="F:isomerase activity"/>
    <property type="evidence" value="ECO:0007669"/>
    <property type="project" value="UniProtKB-KW"/>
</dbReference>
<dbReference type="AlphaFoldDB" id="A0A239LJ11"/>
<keyword evidence="2" id="KW-0413">Isomerase</keyword>
<protein>
    <submittedName>
        <fullName evidence="2">Sugar phosphate isomerase/epimerase</fullName>
    </submittedName>
</protein>
<evidence type="ECO:0000313" key="3">
    <source>
        <dbReference type="Proteomes" id="UP000198426"/>
    </source>
</evidence>
<reference evidence="2 3" key="1">
    <citation type="submission" date="2017-06" db="EMBL/GenBank/DDBJ databases">
        <authorList>
            <person name="Kim H.J."/>
            <person name="Triplett B.A."/>
        </authorList>
    </citation>
    <scope>NUCLEOTIDE SEQUENCE [LARGE SCALE GENOMIC DNA]</scope>
    <source>
        <strain evidence="2 3">DSM 29339</strain>
    </source>
</reference>
<organism evidence="2 3">
    <name type="scientific">Tropicimonas sediminicola</name>
    <dbReference type="NCBI Taxonomy" id="1031541"/>
    <lineage>
        <taxon>Bacteria</taxon>
        <taxon>Pseudomonadati</taxon>
        <taxon>Pseudomonadota</taxon>
        <taxon>Alphaproteobacteria</taxon>
        <taxon>Rhodobacterales</taxon>
        <taxon>Roseobacteraceae</taxon>
        <taxon>Tropicimonas</taxon>
    </lineage>
</organism>
<dbReference type="RefSeq" id="WP_089234980.1">
    <property type="nucleotide sequence ID" value="NZ_FZOY01000010.1"/>
</dbReference>
<sequence length="279" mass="31434">MSHEYSLSYLTVPGVTPPEQTYIAARAGYDCVSYRLFHLGVAGEPDIDPTSPQILRETKRALAETGLRCFDIELMKIVRGLDPKQFLPAFEAGGELGARHVICSAWTDVRNDQRYIVDTFAEICDLAAPFGLTVNLEFPAFSRLTTLEEVVEILERTGRRNQGVLVDTLYMHFNKAPLLALERVPSEWINFLHICDAEDLAFTKEEMIHIARDARLYPGEGAIDFWSVNYLFPDLPLSIELPHAARMAEFGPEQHARNCLEAAHAVFEAGQRRSKRQPA</sequence>
<dbReference type="SUPFAM" id="SSF51658">
    <property type="entry name" value="Xylose isomerase-like"/>
    <property type="match status" value="1"/>
</dbReference>
<evidence type="ECO:0000259" key="1">
    <source>
        <dbReference type="Pfam" id="PF01261"/>
    </source>
</evidence>